<dbReference type="Pfam" id="PF07702">
    <property type="entry name" value="UTRA"/>
    <property type="match status" value="1"/>
</dbReference>
<dbReference type="Gene3D" id="3.40.1410.10">
    <property type="entry name" value="Chorismate lyase-like"/>
    <property type="match status" value="1"/>
</dbReference>
<comment type="caution">
    <text evidence="2">The sequence shown here is derived from an EMBL/GenBank/DDBJ whole genome shotgun (WGS) entry which is preliminary data.</text>
</comment>
<dbReference type="InterPro" id="IPR050679">
    <property type="entry name" value="Bact_HTH_transcr_reg"/>
</dbReference>
<proteinExistence type="predicted"/>
<evidence type="ECO:0000313" key="2">
    <source>
        <dbReference type="EMBL" id="NIK54295.1"/>
    </source>
</evidence>
<protein>
    <submittedName>
        <fullName evidence="2">DNA-binding GntR family transcriptional regulator</fullName>
    </submittedName>
</protein>
<dbReference type="EMBL" id="JAASRO010000001">
    <property type="protein sequence ID" value="NIK54295.1"/>
    <property type="molecule type" value="Genomic_DNA"/>
</dbReference>
<organism evidence="2 3">
    <name type="scientific">Kribbella shirazensis</name>
    <dbReference type="NCBI Taxonomy" id="1105143"/>
    <lineage>
        <taxon>Bacteria</taxon>
        <taxon>Bacillati</taxon>
        <taxon>Actinomycetota</taxon>
        <taxon>Actinomycetes</taxon>
        <taxon>Propionibacteriales</taxon>
        <taxon>Kribbellaceae</taxon>
        <taxon>Kribbella</taxon>
    </lineage>
</organism>
<sequence length="87" mass="9517">MRARGLAPGARLRLANSQTMCLEDVWLVGAHAPDLLSEDLEGSLYDLLAQRYRIVVDRAEQETRPTVLDAEQAALLGVPPYSAALQV</sequence>
<dbReference type="GO" id="GO:0045892">
    <property type="term" value="P:negative regulation of DNA-templated transcription"/>
    <property type="evidence" value="ECO:0007669"/>
    <property type="project" value="TreeGrafter"/>
</dbReference>
<dbReference type="Proteomes" id="UP000555407">
    <property type="component" value="Unassembled WGS sequence"/>
</dbReference>
<dbReference type="InterPro" id="IPR011663">
    <property type="entry name" value="UTRA"/>
</dbReference>
<gene>
    <name evidence="2" type="ORF">BJY22_000012</name>
</gene>
<dbReference type="RefSeq" id="WP_167203135.1">
    <property type="nucleotide sequence ID" value="NZ_JAASRO010000001.1"/>
</dbReference>
<keyword evidence="2" id="KW-0238">DNA-binding</keyword>
<evidence type="ECO:0000259" key="1">
    <source>
        <dbReference type="Pfam" id="PF07702"/>
    </source>
</evidence>
<dbReference type="SUPFAM" id="SSF64288">
    <property type="entry name" value="Chorismate lyase-like"/>
    <property type="match status" value="1"/>
</dbReference>
<keyword evidence="3" id="KW-1185">Reference proteome</keyword>
<dbReference type="InterPro" id="IPR028978">
    <property type="entry name" value="Chorismate_lyase_/UTRA_dom_sf"/>
</dbReference>
<dbReference type="AlphaFoldDB" id="A0A7X5V458"/>
<evidence type="ECO:0000313" key="3">
    <source>
        <dbReference type="Proteomes" id="UP000555407"/>
    </source>
</evidence>
<reference evidence="2 3" key="1">
    <citation type="submission" date="2020-03" db="EMBL/GenBank/DDBJ databases">
        <title>Sequencing the genomes of 1000 actinobacteria strains.</title>
        <authorList>
            <person name="Klenk H.-P."/>
        </authorList>
    </citation>
    <scope>NUCLEOTIDE SEQUENCE [LARGE SCALE GENOMIC DNA]</scope>
    <source>
        <strain evidence="2 3">DSM 45490</strain>
    </source>
</reference>
<feature type="domain" description="UbiC transcription regulator-associated" evidence="1">
    <location>
        <begin position="11"/>
        <end position="87"/>
    </location>
</feature>
<accession>A0A7X5V458</accession>
<dbReference type="PANTHER" id="PTHR44846:SF1">
    <property type="entry name" value="MANNOSYL-D-GLYCERATE TRANSPORT_METABOLISM SYSTEM REPRESSOR MNGR-RELATED"/>
    <property type="match status" value="1"/>
</dbReference>
<dbReference type="GO" id="GO:0003677">
    <property type="term" value="F:DNA binding"/>
    <property type="evidence" value="ECO:0007669"/>
    <property type="project" value="UniProtKB-KW"/>
</dbReference>
<dbReference type="PANTHER" id="PTHR44846">
    <property type="entry name" value="MANNOSYL-D-GLYCERATE TRANSPORT/METABOLISM SYSTEM REPRESSOR MNGR-RELATED"/>
    <property type="match status" value="1"/>
</dbReference>
<name>A0A7X5V458_9ACTN</name>